<dbReference type="AlphaFoldDB" id="A0A6B0SYP3"/>
<evidence type="ECO:0000256" key="1">
    <source>
        <dbReference type="SAM" id="MobiDB-lite"/>
    </source>
</evidence>
<dbReference type="OrthoDB" id="350024at2157"/>
<comment type="caution">
    <text evidence="2">The sequence shown here is derived from an EMBL/GenBank/DDBJ whole genome shotgun (WGS) entry which is preliminary data.</text>
</comment>
<feature type="region of interest" description="Disordered" evidence="1">
    <location>
        <begin position="1"/>
        <end position="33"/>
    </location>
</feature>
<sequence>MVGVDDLDTYRRHNDIGPDDPAPREPKGEPHRQTEELDIWLFDAEASETIPDTYVVARDPEPLDFRMWVFAGQGTDCYFIMRASHKYSEEEVAEHGYDDCCEVLMDGQSLKGRHCPREVEEVVSELVGTDIIMPRTTSDDQGGPINY</sequence>
<organism evidence="2 3">
    <name type="scientific">Halovenus carboxidivorans</name>
    <dbReference type="NCBI Taxonomy" id="2692199"/>
    <lineage>
        <taxon>Archaea</taxon>
        <taxon>Methanobacteriati</taxon>
        <taxon>Methanobacteriota</taxon>
        <taxon>Stenosarchaea group</taxon>
        <taxon>Halobacteria</taxon>
        <taxon>Halobacteriales</taxon>
        <taxon>Haloarculaceae</taxon>
        <taxon>Halovenus</taxon>
    </lineage>
</organism>
<feature type="compositionally biased region" description="Basic and acidic residues" evidence="1">
    <location>
        <begin position="8"/>
        <end position="33"/>
    </location>
</feature>
<evidence type="ECO:0000313" key="3">
    <source>
        <dbReference type="Proteomes" id="UP000466535"/>
    </source>
</evidence>
<protein>
    <submittedName>
        <fullName evidence="2">Uncharacterized protein</fullName>
    </submittedName>
</protein>
<keyword evidence="3" id="KW-1185">Reference proteome</keyword>
<dbReference type="Proteomes" id="UP000466535">
    <property type="component" value="Unassembled WGS sequence"/>
</dbReference>
<reference evidence="2 3" key="1">
    <citation type="submission" date="2019-12" db="EMBL/GenBank/DDBJ databases">
        <title>Isolation and characterization of three novel carbon monoxide-oxidizing members of Halobacteria from salione crusts and soils.</title>
        <authorList>
            <person name="Myers M.R."/>
            <person name="King G.M."/>
        </authorList>
    </citation>
    <scope>NUCLEOTIDE SEQUENCE [LARGE SCALE GENOMIC DNA]</scope>
    <source>
        <strain evidence="2 3">WSH3</strain>
    </source>
</reference>
<dbReference type="RefSeq" id="WP_159762986.1">
    <property type="nucleotide sequence ID" value="NZ_WUUT01000001.1"/>
</dbReference>
<gene>
    <name evidence="2" type="ORF">GRX03_04655</name>
</gene>
<dbReference type="EMBL" id="WUUT01000001">
    <property type="protein sequence ID" value="MXR50898.1"/>
    <property type="molecule type" value="Genomic_DNA"/>
</dbReference>
<evidence type="ECO:0000313" key="2">
    <source>
        <dbReference type="EMBL" id="MXR50898.1"/>
    </source>
</evidence>
<proteinExistence type="predicted"/>
<name>A0A6B0SYP3_9EURY</name>
<accession>A0A6B0SYP3</accession>